<feature type="compositionally biased region" description="Polar residues" evidence="1">
    <location>
        <begin position="96"/>
        <end position="106"/>
    </location>
</feature>
<comment type="caution">
    <text evidence="2">The sequence shown here is derived from an EMBL/GenBank/DDBJ whole genome shotgun (WGS) entry which is preliminary data.</text>
</comment>
<evidence type="ECO:0000256" key="1">
    <source>
        <dbReference type="SAM" id="MobiDB-lite"/>
    </source>
</evidence>
<feature type="compositionally biased region" description="Basic and acidic residues" evidence="1">
    <location>
        <begin position="269"/>
        <end position="307"/>
    </location>
</feature>
<reference evidence="2 3" key="1">
    <citation type="submission" date="2023-10" db="EMBL/GenBank/DDBJ databases">
        <authorList>
            <person name="Maclean D."/>
            <person name="Macfadyen A."/>
        </authorList>
    </citation>
    <scope>NUCLEOTIDE SEQUENCE [LARGE SCALE GENOMIC DNA]</scope>
</reference>
<name>A0AAV1I3V1_9CHLO</name>
<dbReference type="Proteomes" id="UP001314263">
    <property type="component" value="Unassembled WGS sequence"/>
</dbReference>
<gene>
    <name evidence="2" type="ORF">CVIRNUC_004897</name>
</gene>
<evidence type="ECO:0000313" key="2">
    <source>
        <dbReference type="EMBL" id="CAK0779950.1"/>
    </source>
</evidence>
<feature type="compositionally biased region" description="Polar residues" evidence="1">
    <location>
        <begin position="225"/>
        <end position="252"/>
    </location>
</feature>
<organism evidence="2 3">
    <name type="scientific">Coccomyxa viridis</name>
    <dbReference type="NCBI Taxonomy" id="1274662"/>
    <lineage>
        <taxon>Eukaryota</taxon>
        <taxon>Viridiplantae</taxon>
        <taxon>Chlorophyta</taxon>
        <taxon>core chlorophytes</taxon>
        <taxon>Trebouxiophyceae</taxon>
        <taxon>Trebouxiophyceae incertae sedis</taxon>
        <taxon>Coccomyxaceae</taxon>
        <taxon>Coccomyxa</taxon>
    </lineage>
</organism>
<proteinExistence type="predicted"/>
<accession>A0AAV1I3V1</accession>
<dbReference type="EMBL" id="CAUYUE010000006">
    <property type="protein sequence ID" value="CAK0779950.1"/>
    <property type="molecule type" value="Genomic_DNA"/>
</dbReference>
<feature type="compositionally biased region" description="Basic and acidic residues" evidence="1">
    <location>
        <begin position="141"/>
        <end position="156"/>
    </location>
</feature>
<dbReference type="AlphaFoldDB" id="A0AAV1I3V1"/>
<feature type="compositionally biased region" description="Low complexity" evidence="1">
    <location>
        <begin position="176"/>
        <end position="208"/>
    </location>
</feature>
<sequence length="307" mass="32596">MTTRGKLARGEHQPEFEGHVQRWVKQLEPLSEGSKVKILKWVPTGDRSKPPAESRFPHLKPVRDSALKVVFRPKRALSAQLGQQPPAASGFVAGQHGQSEPRQNTAEAVVLVQQGAGTTAPPESMEMDGESQHSAEVAQHSQHEQRAASGAQERDTGSVMPEQAAPEGQAGEPDRAVAQQAAEACLAALHANTGGQPPSTTSTSQAAQEHVRAGVHLSPDGSIALKTNGQQHDTMQTSLPGSTDAPESSTPSKAAGGREGHLPAGDLAQGKREGAKEDVEMPQAEREQEPDHHDPDHVLAKKQKVED</sequence>
<keyword evidence="3" id="KW-1185">Reference proteome</keyword>
<feature type="region of interest" description="Disordered" evidence="1">
    <location>
        <begin position="77"/>
        <end position="307"/>
    </location>
</feature>
<protein>
    <submittedName>
        <fullName evidence="2">Uncharacterized protein</fullName>
    </submittedName>
</protein>
<evidence type="ECO:0000313" key="3">
    <source>
        <dbReference type="Proteomes" id="UP001314263"/>
    </source>
</evidence>